<dbReference type="Gene3D" id="3.30.470.20">
    <property type="entry name" value="ATP-grasp fold, B domain"/>
    <property type="match status" value="1"/>
</dbReference>
<name>A0A0G1S134_9BACT</name>
<dbReference type="PANTHER" id="PTHR23132">
    <property type="entry name" value="D-ALANINE--D-ALANINE LIGASE"/>
    <property type="match status" value="1"/>
</dbReference>
<dbReference type="SUPFAM" id="SSF56059">
    <property type="entry name" value="Glutathione synthetase ATP-binding domain-like"/>
    <property type="match status" value="1"/>
</dbReference>
<dbReference type="InterPro" id="IPR011095">
    <property type="entry name" value="Dala_Dala_lig_C"/>
</dbReference>
<evidence type="ECO:0000256" key="2">
    <source>
        <dbReference type="ARBA" id="ARBA00022598"/>
    </source>
</evidence>
<comment type="caution">
    <text evidence="5">The sequence shown here is derived from an EMBL/GenBank/DDBJ whole genome shotgun (WGS) entry which is preliminary data.</text>
</comment>
<dbReference type="Gene3D" id="3.30.1490.20">
    <property type="entry name" value="ATP-grasp fold, A domain"/>
    <property type="match status" value="1"/>
</dbReference>
<reference evidence="5 6" key="1">
    <citation type="journal article" date="2015" name="Nature">
        <title>rRNA introns, odd ribosomes, and small enigmatic genomes across a large radiation of phyla.</title>
        <authorList>
            <person name="Brown C.T."/>
            <person name="Hug L.A."/>
            <person name="Thomas B.C."/>
            <person name="Sharon I."/>
            <person name="Castelle C.J."/>
            <person name="Singh A."/>
            <person name="Wilkins M.J."/>
            <person name="Williams K.H."/>
            <person name="Banfield J.F."/>
        </authorList>
    </citation>
    <scope>NUCLEOTIDE SEQUENCE [LARGE SCALE GENOMIC DNA]</scope>
</reference>
<dbReference type="GO" id="GO:0046872">
    <property type="term" value="F:metal ion binding"/>
    <property type="evidence" value="ECO:0007669"/>
    <property type="project" value="InterPro"/>
</dbReference>
<keyword evidence="3" id="KW-0547">Nucleotide-binding</keyword>
<keyword evidence="2 5" id="KW-0436">Ligase</keyword>
<dbReference type="GO" id="GO:0005524">
    <property type="term" value="F:ATP binding"/>
    <property type="evidence" value="ECO:0007669"/>
    <property type="project" value="UniProtKB-UniRule"/>
</dbReference>
<dbReference type="AlphaFoldDB" id="A0A0G1S134"/>
<accession>A0A0G1S134</accession>
<dbReference type="Pfam" id="PF07478">
    <property type="entry name" value="Dala_Dala_lig_C"/>
    <property type="match status" value="1"/>
</dbReference>
<dbReference type="InterPro" id="IPR013815">
    <property type="entry name" value="ATP_grasp_subdomain_1"/>
</dbReference>
<dbReference type="InterPro" id="IPR011761">
    <property type="entry name" value="ATP-grasp"/>
</dbReference>
<dbReference type="GO" id="GO:0008716">
    <property type="term" value="F:D-alanine-D-alanine ligase activity"/>
    <property type="evidence" value="ECO:0007669"/>
    <property type="project" value="InterPro"/>
</dbReference>
<evidence type="ECO:0000256" key="3">
    <source>
        <dbReference type="PROSITE-ProRule" id="PRU00409"/>
    </source>
</evidence>
<sequence length="353" mass="40535">MGPLLVEYPISVLILYFSGETEDLVDTMEAVTGLKNALEDRGHKVRVSEVNRKNWKRAANLPGDVVINLVEDPTWELYIKVGTYLEKNCRAQFGHDMHSFRYVTKKAKVKRRMQKLGIPSPRFRVFNRRSRILRVRGLRYPLIVKPSGQHAGIGISQASVVKNQKGLTARVRYLFDNLPGEVIAEEYIEGREIHVTVIGNNRHVVSLPVCEIIFGGNFEKNWSVYTYEAKWGKGSWEYEEARAHAPAELNTLTASRVERAVIKAYRAFKCRDVARMDVRLDKKGKAYIVDVNMNPSLNRFDDQDATVKSVEALGWNYEEFIETLVGIAYRRVHGRLPDRIRERQFMLAAPKIL</sequence>
<keyword evidence="3" id="KW-0067">ATP-binding</keyword>
<evidence type="ECO:0000313" key="6">
    <source>
        <dbReference type="Proteomes" id="UP000034364"/>
    </source>
</evidence>
<proteinExistence type="inferred from homology"/>
<evidence type="ECO:0000256" key="1">
    <source>
        <dbReference type="ARBA" id="ARBA00010871"/>
    </source>
</evidence>
<dbReference type="PROSITE" id="PS50975">
    <property type="entry name" value="ATP_GRASP"/>
    <property type="match status" value="1"/>
</dbReference>
<evidence type="ECO:0000313" key="5">
    <source>
        <dbReference type="EMBL" id="KKU63047.1"/>
    </source>
</evidence>
<gene>
    <name evidence="5" type="ORF">UX87_C0036G0016</name>
</gene>
<dbReference type="PANTHER" id="PTHR23132:SF23">
    <property type="entry name" value="D-ALANINE--D-ALANINE LIGASE B"/>
    <property type="match status" value="1"/>
</dbReference>
<comment type="similarity">
    <text evidence="1">Belongs to the D-alanine--D-alanine ligase family.</text>
</comment>
<dbReference type="EMBL" id="LCNV01000036">
    <property type="protein sequence ID" value="KKU63047.1"/>
    <property type="molecule type" value="Genomic_DNA"/>
</dbReference>
<organism evidence="5 6">
    <name type="scientific">Candidatus Amesbacteria bacterium GW2011_GWA1_47_16</name>
    <dbReference type="NCBI Taxonomy" id="1618353"/>
    <lineage>
        <taxon>Bacteria</taxon>
        <taxon>Candidatus Amesiibacteriota</taxon>
    </lineage>
</organism>
<feature type="domain" description="ATP-grasp" evidence="4">
    <location>
        <begin position="110"/>
        <end position="326"/>
    </location>
</feature>
<protein>
    <submittedName>
        <fullName evidence="5">D-alanine-D-alanine ligase-like protein</fullName>
    </submittedName>
</protein>
<evidence type="ECO:0000259" key="4">
    <source>
        <dbReference type="PROSITE" id="PS50975"/>
    </source>
</evidence>
<dbReference type="Proteomes" id="UP000034364">
    <property type="component" value="Unassembled WGS sequence"/>
</dbReference>